<organism evidence="2 3">
    <name type="scientific">Hominenteromicrobium mulieris</name>
    <dbReference type="NCBI Taxonomy" id="2885357"/>
    <lineage>
        <taxon>Bacteria</taxon>
        <taxon>Bacillati</taxon>
        <taxon>Bacillota</taxon>
        <taxon>Clostridia</taxon>
        <taxon>Eubacteriales</taxon>
        <taxon>Oscillospiraceae</taxon>
        <taxon>Hominenteromicrobium</taxon>
    </lineage>
</organism>
<dbReference type="RefSeq" id="WP_308448340.1">
    <property type="nucleotide sequence ID" value="NZ_JAJEQC010000001.1"/>
</dbReference>
<dbReference type="Proteomes" id="UP001199424">
    <property type="component" value="Unassembled WGS sequence"/>
</dbReference>
<keyword evidence="1" id="KW-0175">Coiled coil</keyword>
<dbReference type="InterPro" id="IPR036890">
    <property type="entry name" value="HATPase_C_sf"/>
</dbReference>
<reference evidence="2" key="1">
    <citation type="submission" date="2021-10" db="EMBL/GenBank/DDBJ databases">
        <title>Anaerobic single-cell dispensing facilitates the cultivation of human gut bacteria.</title>
        <authorList>
            <person name="Afrizal A."/>
        </authorList>
    </citation>
    <scope>NUCLEOTIDE SEQUENCE</scope>
    <source>
        <strain evidence="2">CLA-AA-H250</strain>
    </source>
</reference>
<evidence type="ECO:0008006" key="4">
    <source>
        <dbReference type="Google" id="ProtNLM"/>
    </source>
</evidence>
<protein>
    <recommendedName>
        <fullName evidence="4">ATP-binding protein</fullName>
    </recommendedName>
</protein>
<dbReference type="Gene3D" id="3.30.565.10">
    <property type="entry name" value="Histidine kinase-like ATPase, C-terminal domain"/>
    <property type="match status" value="1"/>
</dbReference>
<evidence type="ECO:0000313" key="3">
    <source>
        <dbReference type="Proteomes" id="UP001199424"/>
    </source>
</evidence>
<dbReference type="EMBL" id="JAJEQC010000001">
    <property type="protein sequence ID" value="MCC2135718.1"/>
    <property type="molecule type" value="Genomic_DNA"/>
</dbReference>
<gene>
    <name evidence="2" type="ORF">LKD31_01630</name>
</gene>
<dbReference type="AlphaFoldDB" id="A0AAE3AKI6"/>
<keyword evidence="3" id="KW-1185">Reference proteome</keyword>
<evidence type="ECO:0000256" key="1">
    <source>
        <dbReference type="SAM" id="Coils"/>
    </source>
</evidence>
<sequence>MDRIKESFDSLPIAACFFDKNGVVRLINRRMLAITNWLQKGGIQSLAEMQSALQAPPASVCCLDPHLWIYRFPDGTALRFAQEQITTKAGARYTQITAADVTELIQKQNQLKAENAKLEKTNKRLRRLLAQMPEIIREEETLAMKLRVHDDIGHSILATRRVLLQNTDQKEIRATAALWEQSISVLYRSSQMRAQSEPLEAAKERAEKLGVRVLLAGDEPRTQRMRALIALAISECASNCVRHADGTELYVCFWQKPDCIAVSLTNNGAAPKGKITEGGGLSMLRQRIEESGGKMEIQSVPRFKLMLSLQEKEEAAYEGDDR</sequence>
<evidence type="ECO:0000313" key="2">
    <source>
        <dbReference type="EMBL" id="MCC2135718.1"/>
    </source>
</evidence>
<accession>A0AAE3AKI6</accession>
<name>A0AAE3AKI6_9FIRM</name>
<proteinExistence type="predicted"/>
<dbReference type="SUPFAM" id="SSF55874">
    <property type="entry name" value="ATPase domain of HSP90 chaperone/DNA topoisomerase II/histidine kinase"/>
    <property type="match status" value="1"/>
</dbReference>
<feature type="coiled-coil region" evidence="1">
    <location>
        <begin position="101"/>
        <end position="138"/>
    </location>
</feature>
<comment type="caution">
    <text evidence="2">The sequence shown here is derived from an EMBL/GenBank/DDBJ whole genome shotgun (WGS) entry which is preliminary data.</text>
</comment>